<evidence type="ECO:0000313" key="2">
    <source>
        <dbReference type="WBParaSite" id="ACRNAN_scaffold5006.g19354.t1"/>
    </source>
</evidence>
<dbReference type="InterPro" id="IPR035291">
    <property type="entry name" value="DUF5354"/>
</dbReference>
<dbReference type="AlphaFoldDB" id="A0A914E2I4"/>
<sequence>MVRTTEGHPCPDMRYITVGQHGQIMERTSLVRQDGLKAEELDKPFDKLFEDNDRIYSMLSTCMFERYDWPKVWSPKFSSGKQKPEVEYTLRCVCNTDLCNGPNSFSSHIHQLMESR</sequence>
<name>A0A914E2I4_9BILA</name>
<keyword evidence="1" id="KW-1185">Reference proteome</keyword>
<dbReference type="Pfam" id="PF17305">
    <property type="entry name" value="DUF5354"/>
    <property type="match status" value="1"/>
</dbReference>
<protein>
    <submittedName>
        <fullName evidence="2">Uncharacterized protein</fullName>
    </submittedName>
</protein>
<reference evidence="2" key="1">
    <citation type="submission" date="2022-11" db="UniProtKB">
        <authorList>
            <consortium name="WormBaseParasite"/>
        </authorList>
    </citation>
    <scope>IDENTIFICATION</scope>
</reference>
<proteinExistence type="predicted"/>
<dbReference type="WBParaSite" id="ACRNAN_scaffold5006.g19354.t1">
    <property type="protein sequence ID" value="ACRNAN_scaffold5006.g19354.t1"/>
    <property type="gene ID" value="ACRNAN_scaffold5006.g19354"/>
</dbReference>
<organism evidence="1 2">
    <name type="scientific">Acrobeloides nanus</name>
    <dbReference type="NCBI Taxonomy" id="290746"/>
    <lineage>
        <taxon>Eukaryota</taxon>
        <taxon>Metazoa</taxon>
        <taxon>Ecdysozoa</taxon>
        <taxon>Nematoda</taxon>
        <taxon>Chromadorea</taxon>
        <taxon>Rhabditida</taxon>
        <taxon>Tylenchina</taxon>
        <taxon>Cephalobomorpha</taxon>
        <taxon>Cephaloboidea</taxon>
        <taxon>Cephalobidae</taxon>
        <taxon>Acrobeloides</taxon>
    </lineage>
</organism>
<dbReference type="Proteomes" id="UP000887540">
    <property type="component" value="Unplaced"/>
</dbReference>
<accession>A0A914E2I4</accession>
<evidence type="ECO:0000313" key="1">
    <source>
        <dbReference type="Proteomes" id="UP000887540"/>
    </source>
</evidence>